<name>A0ACC0WVL6_9STRA</name>
<dbReference type="EMBL" id="CM047580">
    <property type="protein sequence ID" value="KAI9922740.1"/>
    <property type="molecule type" value="Genomic_DNA"/>
</dbReference>
<dbReference type="Proteomes" id="UP001163321">
    <property type="component" value="Chromosome 1"/>
</dbReference>
<comment type="caution">
    <text evidence="1">The sequence shown here is derived from an EMBL/GenBank/DDBJ whole genome shotgun (WGS) entry which is preliminary data.</text>
</comment>
<protein>
    <submittedName>
        <fullName evidence="1">Uncharacterized protein</fullName>
    </submittedName>
</protein>
<evidence type="ECO:0000313" key="2">
    <source>
        <dbReference type="Proteomes" id="UP001163321"/>
    </source>
</evidence>
<gene>
    <name evidence="1" type="ORF">PsorP6_002171</name>
</gene>
<accession>A0ACC0WVL6</accession>
<proteinExistence type="predicted"/>
<keyword evidence="2" id="KW-1185">Reference proteome</keyword>
<reference evidence="1 2" key="1">
    <citation type="journal article" date="2022" name="bioRxiv">
        <title>The genome of the oomycete Peronosclerospora sorghi, a cosmopolitan pathogen of maize and sorghum, is inflated with dispersed pseudogenes.</title>
        <authorList>
            <person name="Fletcher K."/>
            <person name="Martin F."/>
            <person name="Isakeit T."/>
            <person name="Cavanaugh K."/>
            <person name="Magill C."/>
            <person name="Michelmore R."/>
        </authorList>
    </citation>
    <scope>NUCLEOTIDE SEQUENCE [LARGE SCALE GENOMIC DNA]</scope>
    <source>
        <strain evidence="1">P6</strain>
    </source>
</reference>
<evidence type="ECO:0000313" key="1">
    <source>
        <dbReference type="EMBL" id="KAI9922740.1"/>
    </source>
</evidence>
<organism evidence="1 2">
    <name type="scientific">Peronosclerospora sorghi</name>
    <dbReference type="NCBI Taxonomy" id="230839"/>
    <lineage>
        <taxon>Eukaryota</taxon>
        <taxon>Sar</taxon>
        <taxon>Stramenopiles</taxon>
        <taxon>Oomycota</taxon>
        <taxon>Peronosporomycetes</taxon>
        <taxon>Peronosporales</taxon>
        <taxon>Peronosporaceae</taxon>
        <taxon>Peronosclerospora</taxon>
    </lineage>
</organism>
<sequence>MSSELLFSGQLLTADDTHVQIEKESLSYLQQLADPLLLVSLHGIKQSGKTFLVHSLLGIEGVEKDEGVWIYIKRLNFPNAKYLAILDGPGFKNSSIDVVVYSILASLSSVVVHHVDGHLTCEAINQFAFIASSEIESSIPPDHSFPQSPKLLWVLQNITTNELKKRVHQNGLSVRETEKNYLCNAFASLREDSSYAAFSKLLETVFPDQGCFALQPRESETFEKRVEKLSRVFTDSIHNRYFGGVMLNGQLAASILVSMLAHRDNVCKVFLGRIWKETIYNCCLKVVENGIKLYMFRMSERLGSIVDISNMKNFKPVLARPSESQEFVEVSLKEVTILQLSSYIMRFCHVKLRFFLKSTHLQNVNQKQHFSVCQSDHKLFRDLVESSFISIEDENNRISSRLCQSLLATLHTKMTEKVDAYLMSNNPKAQDSSSFQSTEFKV</sequence>